<comment type="caution">
    <text evidence="1">The sequence shown here is derived from an EMBL/GenBank/DDBJ whole genome shotgun (WGS) entry which is preliminary data.</text>
</comment>
<gene>
    <name evidence="1" type="ORF">PFISCL1PPCAC_6664</name>
</gene>
<keyword evidence="2" id="KW-1185">Reference proteome</keyword>
<feature type="non-terminal residue" evidence="1">
    <location>
        <position position="1"/>
    </location>
</feature>
<dbReference type="Proteomes" id="UP001432322">
    <property type="component" value="Unassembled WGS sequence"/>
</dbReference>
<name>A0AAV5V6W9_9BILA</name>
<feature type="non-terminal residue" evidence="1">
    <location>
        <position position="79"/>
    </location>
</feature>
<reference evidence="1" key="1">
    <citation type="submission" date="2023-10" db="EMBL/GenBank/DDBJ databases">
        <title>Genome assembly of Pristionchus species.</title>
        <authorList>
            <person name="Yoshida K."/>
            <person name="Sommer R.J."/>
        </authorList>
    </citation>
    <scope>NUCLEOTIDE SEQUENCE</scope>
    <source>
        <strain evidence="1">RS5133</strain>
    </source>
</reference>
<dbReference type="EMBL" id="BTSY01000002">
    <property type="protein sequence ID" value="GMT15367.1"/>
    <property type="molecule type" value="Genomic_DNA"/>
</dbReference>
<protein>
    <submittedName>
        <fullName evidence="1">Uncharacterized protein</fullName>
    </submittedName>
</protein>
<organism evidence="1 2">
    <name type="scientific">Pristionchus fissidentatus</name>
    <dbReference type="NCBI Taxonomy" id="1538716"/>
    <lineage>
        <taxon>Eukaryota</taxon>
        <taxon>Metazoa</taxon>
        <taxon>Ecdysozoa</taxon>
        <taxon>Nematoda</taxon>
        <taxon>Chromadorea</taxon>
        <taxon>Rhabditida</taxon>
        <taxon>Rhabditina</taxon>
        <taxon>Diplogasteromorpha</taxon>
        <taxon>Diplogasteroidea</taxon>
        <taxon>Neodiplogasteridae</taxon>
        <taxon>Pristionchus</taxon>
    </lineage>
</organism>
<evidence type="ECO:0000313" key="1">
    <source>
        <dbReference type="EMBL" id="GMT15367.1"/>
    </source>
</evidence>
<evidence type="ECO:0000313" key="2">
    <source>
        <dbReference type="Proteomes" id="UP001432322"/>
    </source>
</evidence>
<proteinExistence type="predicted"/>
<dbReference type="AlphaFoldDB" id="A0AAV5V6W9"/>
<sequence length="79" mass="9075">LLFHFILINFSLKIDSLVAKIDISMNRLLFQVRDPSFCVFDLLFCDILCVDSLESIHNLHIVILVPRGTYPHPSETTTD</sequence>
<accession>A0AAV5V6W9</accession>